<dbReference type="Pfam" id="PF00089">
    <property type="entry name" value="Trypsin"/>
    <property type="match status" value="1"/>
</dbReference>
<feature type="chain" id="PRO_5035834309" description="Peptidase S1 domain-containing protein" evidence="7">
    <location>
        <begin position="19"/>
        <end position="267"/>
    </location>
</feature>
<keyword evidence="10" id="KW-1185">Reference proteome</keyword>
<evidence type="ECO:0000256" key="1">
    <source>
        <dbReference type="ARBA" id="ARBA00004613"/>
    </source>
</evidence>
<dbReference type="SUPFAM" id="SSF50494">
    <property type="entry name" value="Trypsin-like serine proteases"/>
    <property type="match status" value="1"/>
</dbReference>
<evidence type="ECO:0000256" key="3">
    <source>
        <dbReference type="ARBA" id="ARBA00022670"/>
    </source>
</evidence>
<dbReference type="InterPro" id="IPR043504">
    <property type="entry name" value="Peptidase_S1_PA_chymotrypsin"/>
</dbReference>
<keyword evidence="4" id="KW-0378">Hydrolase</keyword>
<evidence type="ECO:0000256" key="2">
    <source>
        <dbReference type="ARBA" id="ARBA00022525"/>
    </source>
</evidence>
<dbReference type="SMART" id="SM00020">
    <property type="entry name" value="Tryp_SPc"/>
    <property type="match status" value="1"/>
</dbReference>
<evidence type="ECO:0000256" key="7">
    <source>
        <dbReference type="SAM" id="SignalP"/>
    </source>
</evidence>
<dbReference type="OrthoDB" id="10059102at2759"/>
<keyword evidence="3" id="KW-0645">Protease</keyword>
<keyword evidence="7" id="KW-0732">Signal</keyword>
<dbReference type="GO" id="GO:0004252">
    <property type="term" value="F:serine-type endopeptidase activity"/>
    <property type="evidence" value="ECO:0007669"/>
    <property type="project" value="InterPro"/>
</dbReference>
<evidence type="ECO:0000256" key="6">
    <source>
        <dbReference type="ARBA" id="ARBA00023157"/>
    </source>
</evidence>
<dbReference type="EMBL" id="CADEPI010000289">
    <property type="protein sequence ID" value="CAB3382967.1"/>
    <property type="molecule type" value="Genomic_DNA"/>
</dbReference>
<protein>
    <recommendedName>
        <fullName evidence="8">Peptidase S1 domain-containing protein</fullName>
    </recommendedName>
</protein>
<evidence type="ECO:0000313" key="9">
    <source>
        <dbReference type="EMBL" id="CAB3382967.1"/>
    </source>
</evidence>
<comment type="subcellular location">
    <subcellularLocation>
        <location evidence="1">Secreted</location>
    </subcellularLocation>
</comment>
<keyword evidence="6" id="KW-1015">Disulfide bond</keyword>
<feature type="domain" description="Peptidase S1" evidence="8">
    <location>
        <begin position="36"/>
        <end position="266"/>
    </location>
</feature>
<reference evidence="9 10" key="1">
    <citation type="submission" date="2020-04" db="EMBL/GenBank/DDBJ databases">
        <authorList>
            <person name="Alioto T."/>
            <person name="Alioto T."/>
            <person name="Gomez Garrido J."/>
        </authorList>
    </citation>
    <scope>NUCLEOTIDE SEQUENCE [LARGE SCALE GENOMIC DNA]</scope>
</reference>
<evidence type="ECO:0000313" key="10">
    <source>
        <dbReference type="Proteomes" id="UP000494165"/>
    </source>
</evidence>
<dbReference type="PANTHER" id="PTHR24252">
    <property type="entry name" value="ACROSIN-RELATED"/>
    <property type="match status" value="1"/>
</dbReference>
<feature type="signal peptide" evidence="7">
    <location>
        <begin position="1"/>
        <end position="18"/>
    </location>
</feature>
<organism evidence="9 10">
    <name type="scientific">Cloeon dipterum</name>
    <dbReference type="NCBI Taxonomy" id="197152"/>
    <lineage>
        <taxon>Eukaryota</taxon>
        <taxon>Metazoa</taxon>
        <taxon>Ecdysozoa</taxon>
        <taxon>Arthropoda</taxon>
        <taxon>Hexapoda</taxon>
        <taxon>Insecta</taxon>
        <taxon>Pterygota</taxon>
        <taxon>Palaeoptera</taxon>
        <taxon>Ephemeroptera</taxon>
        <taxon>Pisciforma</taxon>
        <taxon>Baetidae</taxon>
        <taxon>Cloeon</taxon>
    </lineage>
</organism>
<dbReference type="InterPro" id="IPR009003">
    <property type="entry name" value="Peptidase_S1_PA"/>
</dbReference>
<sequence length="267" mass="28574">MLLKTVTIILACSVLVLGSPSRLPGKSELSKSVNRIVGGTVVKKHEIPWQVSIKFYEGLHYCGGSIISKNYIITAAHVSEYNGFPPSYFQVVAGTEEWATPGTIHNVTEIIVHELFEPYTYENDIAIWKVDPPFKFAGGTQPVTLPAQGAESVPETVMTVSGWGSTAVGGGGQASDVLLKGDLFVVSKEECNRNYEWSGGIAPNQMCAGVPMGGIDACEGDAGGPLCFNGELRGLVSWGRGCGTVYYPGVYTEVSAYRDWINQTVGV</sequence>
<dbReference type="InterPro" id="IPR001254">
    <property type="entry name" value="Trypsin_dom"/>
</dbReference>
<dbReference type="PRINTS" id="PR00722">
    <property type="entry name" value="CHYMOTRYPSIN"/>
</dbReference>
<dbReference type="CDD" id="cd00190">
    <property type="entry name" value="Tryp_SPc"/>
    <property type="match status" value="1"/>
</dbReference>
<accession>A0A8S1DRP2</accession>
<dbReference type="Proteomes" id="UP000494165">
    <property type="component" value="Unassembled WGS sequence"/>
</dbReference>
<dbReference type="PANTHER" id="PTHR24252:SF18">
    <property type="entry name" value="OVOCHYMASE 1"/>
    <property type="match status" value="1"/>
</dbReference>
<comment type="caution">
    <text evidence="9">The sequence shown here is derived from an EMBL/GenBank/DDBJ whole genome shotgun (WGS) entry which is preliminary data.</text>
</comment>
<dbReference type="GO" id="GO:0005576">
    <property type="term" value="C:extracellular region"/>
    <property type="evidence" value="ECO:0007669"/>
    <property type="project" value="UniProtKB-SubCell"/>
</dbReference>
<dbReference type="FunFam" id="2.40.10.10:FF:000047">
    <property type="entry name" value="Trypsin eta"/>
    <property type="match status" value="1"/>
</dbReference>
<evidence type="ECO:0000259" key="8">
    <source>
        <dbReference type="PROSITE" id="PS50240"/>
    </source>
</evidence>
<gene>
    <name evidence="9" type="ORF">CLODIP_2_CD10343</name>
</gene>
<name>A0A8S1DRP2_9INSE</name>
<dbReference type="PROSITE" id="PS50240">
    <property type="entry name" value="TRYPSIN_DOM"/>
    <property type="match status" value="1"/>
</dbReference>
<evidence type="ECO:0000256" key="4">
    <source>
        <dbReference type="ARBA" id="ARBA00022801"/>
    </source>
</evidence>
<dbReference type="InterPro" id="IPR001314">
    <property type="entry name" value="Peptidase_S1A"/>
</dbReference>
<dbReference type="GO" id="GO:0016485">
    <property type="term" value="P:protein processing"/>
    <property type="evidence" value="ECO:0007669"/>
    <property type="project" value="UniProtKB-ARBA"/>
</dbReference>
<keyword evidence="2" id="KW-0964">Secreted</keyword>
<evidence type="ECO:0000256" key="5">
    <source>
        <dbReference type="ARBA" id="ARBA00022825"/>
    </source>
</evidence>
<dbReference type="AlphaFoldDB" id="A0A8S1DRP2"/>
<proteinExistence type="predicted"/>
<keyword evidence="5" id="KW-0720">Serine protease</keyword>
<dbReference type="Gene3D" id="2.40.10.10">
    <property type="entry name" value="Trypsin-like serine proteases"/>
    <property type="match status" value="1"/>
</dbReference>